<feature type="non-terminal residue" evidence="1">
    <location>
        <position position="1"/>
    </location>
</feature>
<protein>
    <submittedName>
        <fullName evidence="1">Uncharacterized protein</fullName>
    </submittedName>
</protein>
<accession>A0AAD8EG14</accession>
<keyword evidence="2" id="KW-1185">Reference proteome</keyword>
<feature type="non-terminal residue" evidence="1">
    <location>
        <position position="121"/>
    </location>
</feature>
<dbReference type="AlphaFoldDB" id="A0AAD8EG14"/>
<comment type="caution">
    <text evidence="1">The sequence shown here is derived from an EMBL/GenBank/DDBJ whole genome shotgun (WGS) entry which is preliminary data.</text>
</comment>
<organism evidence="1 2">
    <name type="scientific">Diploptera punctata</name>
    <name type="common">Pacific beetle cockroach</name>
    <dbReference type="NCBI Taxonomy" id="6984"/>
    <lineage>
        <taxon>Eukaryota</taxon>
        <taxon>Metazoa</taxon>
        <taxon>Ecdysozoa</taxon>
        <taxon>Arthropoda</taxon>
        <taxon>Hexapoda</taxon>
        <taxon>Insecta</taxon>
        <taxon>Pterygota</taxon>
        <taxon>Neoptera</taxon>
        <taxon>Polyneoptera</taxon>
        <taxon>Dictyoptera</taxon>
        <taxon>Blattodea</taxon>
        <taxon>Blaberoidea</taxon>
        <taxon>Blaberidae</taxon>
        <taxon>Diplopterinae</taxon>
        <taxon>Diploptera</taxon>
    </lineage>
</organism>
<proteinExistence type="predicted"/>
<evidence type="ECO:0000313" key="2">
    <source>
        <dbReference type="Proteomes" id="UP001233999"/>
    </source>
</evidence>
<evidence type="ECO:0000313" key="1">
    <source>
        <dbReference type="EMBL" id="KAJ9589180.1"/>
    </source>
</evidence>
<sequence length="121" mass="13884">SLNPLQHTFYFALSSATRCSPCARQHLTNHKIGNIATFYIHCFVNSDPYIVVAYITMQKMLIASSFYFMIIYGDITASTLVRELQGYIKAFSITYDSYSLEEKLKIEDQIHRGSPTSQRQL</sequence>
<dbReference type="Proteomes" id="UP001233999">
    <property type="component" value="Unassembled WGS sequence"/>
</dbReference>
<dbReference type="EMBL" id="JASPKZ010005130">
    <property type="protein sequence ID" value="KAJ9589180.1"/>
    <property type="molecule type" value="Genomic_DNA"/>
</dbReference>
<reference evidence="1" key="1">
    <citation type="journal article" date="2023" name="IScience">
        <title>Live-bearing cockroach genome reveals convergent evolutionary mechanisms linked to viviparity in insects and beyond.</title>
        <authorList>
            <person name="Fouks B."/>
            <person name="Harrison M.C."/>
            <person name="Mikhailova A.A."/>
            <person name="Marchal E."/>
            <person name="English S."/>
            <person name="Carruthers M."/>
            <person name="Jennings E.C."/>
            <person name="Chiamaka E.L."/>
            <person name="Frigard R.A."/>
            <person name="Pippel M."/>
            <person name="Attardo G.M."/>
            <person name="Benoit J.B."/>
            <person name="Bornberg-Bauer E."/>
            <person name="Tobe S.S."/>
        </authorList>
    </citation>
    <scope>NUCLEOTIDE SEQUENCE</scope>
    <source>
        <strain evidence="1">Stay&amp;Tobe</strain>
    </source>
</reference>
<gene>
    <name evidence="1" type="ORF">L9F63_028036</name>
</gene>
<reference evidence="1" key="2">
    <citation type="submission" date="2023-05" db="EMBL/GenBank/DDBJ databases">
        <authorList>
            <person name="Fouks B."/>
        </authorList>
    </citation>
    <scope>NUCLEOTIDE SEQUENCE</scope>
    <source>
        <strain evidence="1">Stay&amp;Tobe</strain>
        <tissue evidence="1">Testes</tissue>
    </source>
</reference>
<name>A0AAD8EG14_DIPPU</name>